<dbReference type="eggNOG" id="COG2127">
    <property type="taxonomic scope" value="Bacteria"/>
</dbReference>
<dbReference type="OrthoDB" id="598046at2"/>
<feature type="region of interest" description="Disordered" evidence="1">
    <location>
        <begin position="1"/>
        <end position="26"/>
    </location>
</feature>
<organism evidence="3 4">
    <name type="scientific">Pelodictyon phaeoclathratiforme (strain DSM 5477 / BU-1)</name>
    <dbReference type="NCBI Taxonomy" id="324925"/>
    <lineage>
        <taxon>Bacteria</taxon>
        <taxon>Pseudomonadati</taxon>
        <taxon>Chlorobiota</taxon>
        <taxon>Chlorobiia</taxon>
        <taxon>Chlorobiales</taxon>
        <taxon>Chlorobiaceae</taxon>
        <taxon>Chlorobium/Pelodictyon group</taxon>
        <taxon>Pelodictyon</taxon>
    </lineage>
</organism>
<evidence type="ECO:0000313" key="3">
    <source>
        <dbReference type="EMBL" id="ACF42402.1"/>
    </source>
</evidence>
<accession>B4SAN3</accession>
<name>B4SAN3_PELPB</name>
<gene>
    <name evidence="3" type="ordered locus">Ppha_0045</name>
</gene>
<keyword evidence="4" id="KW-1185">Reference proteome</keyword>
<keyword evidence="3" id="KW-0378">Hydrolase</keyword>
<dbReference type="HOGENOM" id="CLU_134083_2_1_10"/>
<protein>
    <submittedName>
        <fullName evidence="3">ATP-dependent Clp protease adaptor protein ClpS</fullName>
    </submittedName>
</protein>
<dbReference type="KEGG" id="pph:Ppha_0045"/>
<proteinExistence type="predicted"/>
<dbReference type="Gene3D" id="3.30.1390.10">
    <property type="match status" value="1"/>
</dbReference>
<dbReference type="AlphaFoldDB" id="B4SAN3"/>
<dbReference type="EMBL" id="CP001110">
    <property type="protein sequence ID" value="ACF42402.1"/>
    <property type="molecule type" value="Genomic_DNA"/>
</dbReference>
<reference evidence="3 4" key="1">
    <citation type="submission" date="2008-06" db="EMBL/GenBank/DDBJ databases">
        <title>Complete sequence of Pelodictyon phaeoclathratiforme BU-1.</title>
        <authorList>
            <consortium name="US DOE Joint Genome Institute"/>
            <person name="Lucas S."/>
            <person name="Copeland A."/>
            <person name="Lapidus A."/>
            <person name="Glavina del Rio T."/>
            <person name="Dalin E."/>
            <person name="Tice H."/>
            <person name="Bruce D."/>
            <person name="Goodwin L."/>
            <person name="Pitluck S."/>
            <person name="Schmutz J."/>
            <person name="Larimer F."/>
            <person name="Land M."/>
            <person name="Hauser L."/>
            <person name="Kyrpides N."/>
            <person name="Mikhailova N."/>
            <person name="Liu Z."/>
            <person name="Li T."/>
            <person name="Zhao F."/>
            <person name="Overmann J."/>
            <person name="Bryant D.A."/>
            <person name="Richardson P."/>
        </authorList>
    </citation>
    <scope>NUCLEOTIDE SEQUENCE [LARGE SCALE GENOMIC DNA]</scope>
    <source>
        <strain evidence="4">DSM 5477 / BU-1</strain>
    </source>
</reference>
<dbReference type="Pfam" id="PF02617">
    <property type="entry name" value="ClpS"/>
    <property type="match status" value="1"/>
</dbReference>
<dbReference type="RefSeq" id="WP_012506900.1">
    <property type="nucleotide sequence ID" value="NC_011060.1"/>
</dbReference>
<feature type="domain" description="Adaptor protein ClpS core" evidence="2">
    <location>
        <begin position="31"/>
        <end position="86"/>
    </location>
</feature>
<evidence type="ECO:0000259" key="2">
    <source>
        <dbReference type="Pfam" id="PF02617"/>
    </source>
</evidence>
<evidence type="ECO:0000313" key="4">
    <source>
        <dbReference type="Proteomes" id="UP000002724"/>
    </source>
</evidence>
<dbReference type="STRING" id="324925.Ppha_0045"/>
<dbReference type="GO" id="GO:0006508">
    <property type="term" value="P:proteolysis"/>
    <property type="evidence" value="ECO:0007669"/>
    <property type="project" value="UniProtKB-KW"/>
</dbReference>
<dbReference type="GO" id="GO:0030163">
    <property type="term" value="P:protein catabolic process"/>
    <property type="evidence" value="ECO:0007669"/>
    <property type="project" value="InterPro"/>
</dbReference>
<dbReference type="SUPFAM" id="SSF54736">
    <property type="entry name" value="ClpS-like"/>
    <property type="match status" value="1"/>
</dbReference>
<dbReference type="InterPro" id="IPR003769">
    <property type="entry name" value="ClpS_core"/>
</dbReference>
<evidence type="ECO:0000256" key="1">
    <source>
        <dbReference type="SAM" id="MobiDB-lite"/>
    </source>
</evidence>
<sequence length="105" mass="11916">MNSSLANRWTASLTTPVTKQREQGSGPDLLDAYRVVLFNDEEHTFEEVIEQIIKAVRCSRQKAEKHTWEVHTRGRSIVFAGAMLLCLRVSSILEEIALKTEIQTS</sequence>
<dbReference type="InterPro" id="IPR014719">
    <property type="entry name" value="Ribosomal_bL12_C/ClpS-like"/>
</dbReference>
<keyword evidence="3" id="KW-0645">Protease</keyword>
<dbReference type="Proteomes" id="UP000002724">
    <property type="component" value="Chromosome"/>
</dbReference>
<feature type="compositionally biased region" description="Polar residues" evidence="1">
    <location>
        <begin position="1"/>
        <end position="18"/>
    </location>
</feature>
<dbReference type="GO" id="GO:0008233">
    <property type="term" value="F:peptidase activity"/>
    <property type="evidence" value="ECO:0007669"/>
    <property type="project" value="UniProtKB-KW"/>
</dbReference>